<proteinExistence type="predicted"/>
<feature type="compositionally biased region" description="Basic and acidic residues" evidence="4">
    <location>
        <begin position="547"/>
        <end position="566"/>
    </location>
</feature>
<protein>
    <recommendedName>
        <fullName evidence="5">Centrosomin N-terminal motif 1 domain-containing protein</fullName>
    </recommendedName>
</protein>
<dbReference type="GO" id="GO:0005815">
    <property type="term" value="C:microtubule organizing center"/>
    <property type="evidence" value="ECO:0007669"/>
    <property type="project" value="InterPro"/>
</dbReference>
<evidence type="ECO:0000259" key="5">
    <source>
        <dbReference type="Pfam" id="PF07989"/>
    </source>
</evidence>
<feature type="coiled-coil region" evidence="3">
    <location>
        <begin position="889"/>
        <end position="980"/>
    </location>
</feature>
<feature type="region of interest" description="Disordered" evidence="4">
    <location>
        <begin position="209"/>
        <end position="228"/>
    </location>
</feature>
<dbReference type="InterPro" id="IPR012943">
    <property type="entry name" value="Cnn_1N"/>
</dbReference>
<evidence type="ECO:0000256" key="4">
    <source>
        <dbReference type="SAM" id="MobiDB-lite"/>
    </source>
</evidence>
<dbReference type="PANTHER" id="PTHR19327:SF0">
    <property type="entry name" value="GOLGIN SUBFAMILY A MEMBER 4"/>
    <property type="match status" value="1"/>
</dbReference>
<feature type="coiled-coil region" evidence="3">
    <location>
        <begin position="109"/>
        <end position="136"/>
    </location>
</feature>
<dbReference type="SUPFAM" id="SSF57997">
    <property type="entry name" value="Tropomyosin"/>
    <property type="match status" value="1"/>
</dbReference>
<feature type="region of interest" description="Disordered" evidence="4">
    <location>
        <begin position="463"/>
        <end position="491"/>
    </location>
</feature>
<feature type="region of interest" description="Disordered" evidence="4">
    <location>
        <begin position="546"/>
        <end position="566"/>
    </location>
</feature>
<dbReference type="AlphaFoldDB" id="A0A0D7AUU0"/>
<evidence type="ECO:0000256" key="2">
    <source>
        <dbReference type="ARBA" id="ARBA00022490"/>
    </source>
</evidence>
<feature type="compositionally biased region" description="Polar residues" evidence="4">
    <location>
        <begin position="24"/>
        <end position="48"/>
    </location>
</feature>
<feature type="compositionally biased region" description="Polar residues" evidence="4">
    <location>
        <begin position="1"/>
        <end position="10"/>
    </location>
</feature>
<gene>
    <name evidence="6" type="ORF">CYLTODRAFT_361928</name>
</gene>
<dbReference type="Pfam" id="PF24622">
    <property type="entry name" value="TMP_4"/>
    <property type="match status" value="1"/>
</dbReference>
<dbReference type="Pfam" id="PF07989">
    <property type="entry name" value="Cnn_1N"/>
    <property type="match status" value="1"/>
</dbReference>
<evidence type="ECO:0000313" key="7">
    <source>
        <dbReference type="Proteomes" id="UP000054007"/>
    </source>
</evidence>
<evidence type="ECO:0000313" key="6">
    <source>
        <dbReference type="EMBL" id="KIY62153.1"/>
    </source>
</evidence>
<dbReference type="EMBL" id="KN880818">
    <property type="protein sequence ID" value="KIY62153.1"/>
    <property type="molecule type" value="Genomic_DNA"/>
</dbReference>
<evidence type="ECO:0000256" key="1">
    <source>
        <dbReference type="ARBA" id="ARBA00004496"/>
    </source>
</evidence>
<sequence length="1002" mass="115639">MASRTPNGQEKSVGFDAPDLSLGSVDSNFSPPRLPSNTSINVLTTPNPSVRHASRRGTVTASNYFDETDVDFLETPPAGNKSNWDASAIDSPTALRAKGRQSGNNALTLRDQEKHIDHLKKENFDLKLKVHFLEERLSQLAPDHLEGVLKQNIDMKIEMAARGTEVKKYKKTIADLEAQLERLQRGAGSSKSRERELEEKLQEREREIRELRGRQQNGYDRDERERELEDQLEDARELLEDNNAEIERLRDVVERGQLEKGTNPLRKRIEELEDINLQWQDKVQELAEEHEAEKNELLDSIDALGVKLERLQDRNASELQERSQSRAMIMEEREHREDIEDELHETKDRLAAALIELQQKEDEVDVKNEELQDIMKQHENIVQQWRDEVEESRQQVDELRDVLAERDAESKELRLQIAELEANTDDLHGKFETALAHLEKEAEEKETEIESLTEAIKELSEHVYQAEDERDRIREEAERQRDEDDSERERLEGVANALREKVAGLKDELQEMADSYDAATREIEASRNKQEELAQHIENLVDEIEQEREGRTRAEQDLDAADQRYDADMRRERRSLEAKESALQSALTDLARTQSLLTQRDADLQAVQSSLQAMEAESKKAGETHSTARFSLQLEVDRLKRDLERVEDELARARRDLNDKENKGRDRDGDLDKIHAENRDLASQLAAQTQARLNISEKLDAVQASLKAAEAETATFKARVSDLEGRLGKDQRALLNAENQYRDQLTERNTLLLTIYQYMDKILGVDKTPKKAGQAETKPFTNFSVFHDNLITRLKSLSHISSEFERRCKEAEGNYTEKLNEMRKQIDSRWKQVDKFEASVKAYADTKTQWRRKFAQKDGEIDSLRTANQEMATQLSGMKRPGHADPMELRSLSTRAVNAERRLNHAQNQLSTTEEKLAQLSKKSLAADTKWEARVKEYETRLKAAEERVKRERQAGKDRVSELENSIKIMQKQLEVTHRRASQLDDVIETNKVVERSPRPSR</sequence>
<dbReference type="Gene3D" id="1.10.287.1490">
    <property type="match status" value="2"/>
</dbReference>
<accession>A0A0D7AUU0</accession>
<dbReference type="PANTHER" id="PTHR19327">
    <property type="entry name" value="GOLGIN"/>
    <property type="match status" value="1"/>
</dbReference>
<keyword evidence="7" id="KW-1185">Reference proteome</keyword>
<keyword evidence="3" id="KW-0175">Coiled coil</keyword>
<dbReference type="STRING" id="1314674.A0A0D7AUU0"/>
<feature type="coiled-coil region" evidence="3">
    <location>
        <begin position="629"/>
        <end position="663"/>
    </location>
</feature>
<comment type="subcellular location">
    <subcellularLocation>
        <location evidence="1">Cytoplasm</location>
    </subcellularLocation>
</comment>
<feature type="domain" description="Centrosomin N-terminal motif 1" evidence="5">
    <location>
        <begin position="108"/>
        <end position="181"/>
    </location>
</feature>
<feature type="region of interest" description="Disordered" evidence="4">
    <location>
        <begin position="1"/>
        <end position="56"/>
    </location>
</feature>
<dbReference type="GO" id="GO:0005737">
    <property type="term" value="C:cytoplasm"/>
    <property type="evidence" value="ECO:0007669"/>
    <property type="project" value="UniProtKB-SubCell"/>
</dbReference>
<name>A0A0D7AUU0_9AGAR</name>
<keyword evidence="2" id="KW-0963">Cytoplasm</keyword>
<reference evidence="6 7" key="1">
    <citation type="journal article" date="2015" name="Fungal Genet. Biol.">
        <title>Evolution of novel wood decay mechanisms in Agaricales revealed by the genome sequences of Fistulina hepatica and Cylindrobasidium torrendii.</title>
        <authorList>
            <person name="Floudas D."/>
            <person name="Held B.W."/>
            <person name="Riley R."/>
            <person name="Nagy L.G."/>
            <person name="Koehler G."/>
            <person name="Ransdell A.S."/>
            <person name="Younus H."/>
            <person name="Chow J."/>
            <person name="Chiniquy J."/>
            <person name="Lipzen A."/>
            <person name="Tritt A."/>
            <person name="Sun H."/>
            <person name="Haridas S."/>
            <person name="LaButti K."/>
            <person name="Ohm R.A."/>
            <person name="Kues U."/>
            <person name="Blanchette R.A."/>
            <person name="Grigoriev I.V."/>
            <person name="Minto R.E."/>
            <person name="Hibbett D.S."/>
        </authorList>
    </citation>
    <scope>NUCLEOTIDE SEQUENCE [LARGE SCALE GENOMIC DNA]</scope>
    <source>
        <strain evidence="6 7">FP15055 ss-10</strain>
    </source>
</reference>
<feature type="coiled-coil region" evidence="3">
    <location>
        <begin position="692"/>
        <end position="740"/>
    </location>
</feature>
<dbReference type="Proteomes" id="UP000054007">
    <property type="component" value="Unassembled WGS sequence"/>
</dbReference>
<organism evidence="6 7">
    <name type="scientific">Cylindrobasidium torrendii FP15055 ss-10</name>
    <dbReference type="NCBI Taxonomy" id="1314674"/>
    <lineage>
        <taxon>Eukaryota</taxon>
        <taxon>Fungi</taxon>
        <taxon>Dikarya</taxon>
        <taxon>Basidiomycota</taxon>
        <taxon>Agaricomycotina</taxon>
        <taxon>Agaricomycetes</taxon>
        <taxon>Agaricomycetidae</taxon>
        <taxon>Agaricales</taxon>
        <taxon>Marasmiineae</taxon>
        <taxon>Physalacriaceae</taxon>
        <taxon>Cylindrobasidium</taxon>
    </lineage>
</organism>
<dbReference type="OrthoDB" id="10255000at2759"/>
<evidence type="ECO:0000256" key="3">
    <source>
        <dbReference type="SAM" id="Coils"/>
    </source>
</evidence>